<evidence type="ECO:0000256" key="1">
    <source>
        <dbReference type="SAM" id="MobiDB-lite"/>
    </source>
</evidence>
<protein>
    <submittedName>
        <fullName evidence="2">Uncharacterized protein</fullName>
    </submittedName>
</protein>
<dbReference type="EMBL" id="ML992662">
    <property type="protein sequence ID" value="KAF2217440.1"/>
    <property type="molecule type" value="Genomic_DNA"/>
</dbReference>
<feature type="compositionally biased region" description="Polar residues" evidence="1">
    <location>
        <begin position="1"/>
        <end position="11"/>
    </location>
</feature>
<evidence type="ECO:0000313" key="2">
    <source>
        <dbReference type="EMBL" id="KAF2217440.1"/>
    </source>
</evidence>
<reference evidence="2" key="1">
    <citation type="journal article" date="2020" name="Stud. Mycol.">
        <title>101 Dothideomycetes genomes: a test case for predicting lifestyles and emergence of pathogens.</title>
        <authorList>
            <person name="Haridas S."/>
            <person name="Albert R."/>
            <person name="Binder M."/>
            <person name="Bloem J."/>
            <person name="Labutti K."/>
            <person name="Salamov A."/>
            <person name="Andreopoulos B."/>
            <person name="Baker S."/>
            <person name="Barry K."/>
            <person name="Bills G."/>
            <person name="Bluhm B."/>
            <person name="Cannon C."/>
            <person name="Castanera R."/>
            <person name="Culley D."/>
            <person name="Daum C."/>
            <person name="Ezra D."/>
            <person name="Gonzalez J."/>
            <person name="Henrissat B."/>
            <person name="Kuo A."/>
            <person name="Liang C."/>
            <person name="Lipzen A."/>
            <person name="Lutzoni F."/>
            <person name="Magnuson J."/>
            <person name="Mondo S."/>
            <person name="Nolan M."/>
            <person name="Ohm R."/>
            <person name="Pangilinan J."/>
            <person name="Park H.-J."/>
            <person name="Ramirez L."/>
            <person name="Alfaro M."/>
            <person name="Sun H."/>
            <person name="Tritt A."/>
            <person name="Yoshinaga Y."/>
            <person name="Zwiers L.-H."/>
            <person name="Turgeon B."/>
            <person name="Goodwin S."/>
            <person name="Spatafora J."/>
            <person name="Crous P."/>
            <person name="Grigoriev I."/>
        </authorList>
    </citation>
    <scope>NUCLEOTIDE SEQUENCE</scope>
    <source>
        <strain evidence="2">SCOH1-5</strain>
    </source>
</reference>
<dbReference type="Proteomes" id="UP000799539">
    <property type="component" value="Unassembled WGS sequence"/>
</dbReference>
<feature type="compositionally biased region" description="Polar residues" evidence="1">
    <location>
        <begin position="31"/>
        <end position="55"/>
    </location>
</feature>
<dbReference type="OrthoDB" id="3643496at2759"/>
<dbReference type="AlphaFoldDB" id="A0A6A6FW25"/>
<organism evidence="2 3">
    <name type="scientific">Cercospora zeae-maydis SCOH1-5</name>
    <dbReference type="NCBI Taxonomy" id="717836"/>
    <lineage>
        <taxon>Eukaryota</taxon>
        <taxon>Fungi</taxon>
        <taxon>Dikarya</taxon>
        <taxon>Ascomycota</taxon>
        <taxon>Pezizomycotina</taxon>
        <taxon>Dothideomycetes</taxon>
        <taxon>Dothideomycetidae</taxon>
        <taxon>Mycosphaerellales</taxon>
        <taxon>Mycosphaerellaceae</taxon>
        <taxon>Cercospora</taxon>
    </lineage>
</organism>
<feature type="region of interest" description="Disordered" evidence="1">
    <location>
        <begin position="1"/>
        <end position="55"/>
    </location>
</feature>
<accession>A0A6A6FW25</accession>
<proteinExistence type="predicted"/>
<gene>
    <name evidence="2" type="ORF">CERZMDRAFT_89523</name>
</gene>
<evidence type="ECO:0000313" key="3">
    <source>
        <dbReference type="Proteomes" id="UP000799539"/>
    </source>
</evidence>
<keyword evidence="3" id="KW-1185">Reference proteome</keyword>
<name>A0A6A6FW25_9PEZI</name>
<sequence length="55" mass="6235">MAAQFAWTQETPELDYATTESSGEHVEDFQRTPTPEAQVSVNGEDLSTNQMLMKW</sequence>